<evidence type="ECO:0000256" key="11">
    <source>
        <dbReference type="ARBA" id="ARBA00023136"/>
    </source>
</evidence>
<evidence type="ECO:0000256" key="14">
    <source>
        <dbReference type="SAM" id="SignalP"/>
    </source>
</evidence>
<keyword evidence="14" id="KW-0732">Signal</keyword>
<evidence type="ECO:0000256" key="5">
    <source>
        <dbReference type="ARBA" id="ARBA00022692"/>
    </source>
</evidence>
<feature type="domain" description="RING-type" evidence="15">
    <location>
        <begin position="98"/>
        <end position="139"/>
    </location>
</feature>
<dbReference type="PANTHER" id="PTHR45977:SF4">
    <property type="entry name" value="RING-TYPE DOMAIN-CONTAINING PROTEIN"/>
    <property type="match status" value="1"/>
</dbReference>
<keyword evidence="11" id="KW-0472">Membrane</keyword>
<comment type="catalytic activity">
    <reaction evidence="1">
        <text>S-ubiquitinyl-[E2 ubiquitin-conjugating enzyme]-L-cysteine + [acceptor protein]-L-lysine = [E2 ubiquitin-conjugating enzyme]-L-cysteine + N(6)-ubiquitinyl-[acceptor protein]-L-lysine.</text>
        <dbReference type="EC" id="2.3.2.27"/>
    </reaction>
</comment>
<name>A0ABP0HP44_9DINO</name>
<dbReference type="Pfam" id="PF13639">
    <property type="entry name" value="zf-RING_2"/>
    <property type="match status" value="1"/>
</dbReference>
<dbReference type="InterPro" id="IPR013083">
    <property type="entry name" value="Znf_RING/FYVE/PHD"/>
</dbReference>
<evidence type="ECO:0000256" key="6">
    <source>
        <dbReference type="ARBA" id="ARBA00022723"/>
    </source>
</evidence>
<dbReference type="PROSITE" id="PS50089">
    <property type="entry name" value="ZF_RING_2"/>
    <property type="match status" value="1"/>
</dbReference>
<keyword evidence="17" id="KW-1185">Reference proteome</keyword>
<sequence length="150" mass="16953">MFVTNLAASLSLLCDLAFGPAEFAFGPEEDEELADLPIMIPTRSGILIAMLFDVRFAREEIVERVTSIFKREPSETPEDQSESEATHMSRPVSEDASCSICWEGHEESHSWISLPCGHAFHDACLRKWLAQQRTCPMCRSELRFVRHGSH</sequence>
<keyword evidence="7 12" id="KW-0863">Zinc-finger</keyword>
<dbReference type="Gene3D" id="3.30.40.10">
    <property type="entry name" value="Zinc/RING finger domain, C3HC4 (zinc finger)"/>
    <property type="match status" value="1"/>
</dbReference>
<keyword evidence="9" id="KW-0862">Zinc</keyword>
<dbReference type="EMBL" id="CAXAMN010000780">
    <property type="protein sequence ID" value="CAK8990665.1"/>
    <property type="molecule type" value="Genomic_DNA"/>
</dbReference>
<dbReference type="SMART" id="SM00184">
    <property type="entry name" value="RING"/>
    <property type="match status" value="1"/>
</dbReference>
<evidence type="ECO:0000256" key="4">
    <source>
        <dbReference type="ARBA" id="ARBA00022679"/>
    </source>
</evidence>
<dbReference type="PANTHER" id="PTHR45977">
    <property type="entry name" value="TARGET OF ERK KINASE MPK-1"/>
    <property type="match status" value="1"/>
</dbReference>
<keyword evidence="4" id="KW-0808">Transferase</keyword>
<evidence type="ECO:0000256" key="1">
    <source>
        <dbReference type="ARBA" id="ARBA00000900"/>
    </source>
</evidence>
<evidence type="ECO:0000256" key="2">
    <source>
        <dbReference type="ARBA" id="ARBA00004141"/>
    </source>
</evidence>
<evidence type="ECO:0000313" key="17">
    <source>
        <dbReference type="Proteomes" id="UP001642484"/>
    </source>
</evidence>
<keyword evidence="8" id="KW-0833">Ubl conjugation pathway</keyword>
<dbReference type="SUPFAM" id="SSF57850">
    <property type="entry name" value="RING/U-box"/>
    <property type="match status" value="1"/>
</dbReference>
<evidence type="ECO:0000256" key="7">
    <source>
        <dbReference type="ARBA" id="ARBA00022771"/>
    </source>
</evidence>
<comment type="subcellular location">
    <subcellularLocation>
        <location evidence="2">Membrane</location>
        <topology evidence="2">Multi-pass membrane protein</topology>
    </subcellularLocation>
</comment>
<comment type="caution">
    <text evidence="16">The sequence shown here is derived from an EMBL/GenBank/DDBJ whole genome shotgun (WGS) entry which is preliminary data.</text>
</comment>
<protein>
    <recommendedName>
        <fullName evidence="3">RING-type E3 ubiquitin transferase</fullName>
        <ecNumber evidence="3">2.3.2.27</ecNumber>
    </recommendedName>
</protein>
<evidence type="ECO:0000256" key="3">
    <source>
        <dbReference type="ARBA" id="ARBA00012483"/>
    </source>
</evidence>
<feature type="region of interest" description="Disordered" evidence="13">
    <location>
        <begin position="71"/>
        <end position="91"/>
    </location>
</feature>
<keyword evidence="10" id="KW-1133">Transmembrane helix</keyword>
<gene>
    <name evidence="16" type="ORF">CCMP2556_LOCUS2139</name>
</gene>
<evidence type="ECO:0000256" key="12">
    <source>
        <dbReference type="PROSITE-ProRule" id="PRU00175"/>
    </source>
</evidence>
<proteinExistence type="predicted"/>
<accession>A0ABP0HP44</accession>
<feature type="chain" id="PRO_5046655832" description="RING-type E3 ubiquitin transferase" evidence="14">
    <location>
        <begin position="22"/>
        <end position="150"/>
    </location>
</feature>
<evidence type="ECO:0000256" key="10">
    <source>
        <dbReference type="ARBA" id="ARBA00022989"/>
    </source>
</evidence>
<keyword evidence="6" id="KW-0479">Metal-binding</keyword>
<keyword evidence="5" id="KW-0812">Transmembrane</keyword>
<dbReference type="InterPro" id="IPR001841">
    <property type="entry name" value="Znf_RING"/>
</dbReference>
<reference evidence="16 17" key="1">
    <citation type="submission" date="2024-02" db="EMBL/GenBank/DDBJ databases">
        <authorList>
            <person name="Chen Y."/>
            <person name="Shah S."/>
            <person name="Dougan E. K."/>
            <person name="Thang M."/>
            <person name="Chan C."/>
        </authorList>
    </citation>
    <scope>NUCLEOTIDE SEQUENCE [LARGE SCALE GENOMIC DNA]</scope>
</reference>
<organism evidence="16 17">
    <name type="scientific">Durusdinium trenchii</name>
    <dbReference type="NCBI Taxonomy" id="1381693"/>
    <lineage>
        <taxon>Eukaryota</taxon>
        <taxon>Sar</taxon>
        <taxon>Alveolata</taxon>
        <taxon>Dinophyceae</taxon>
        <taxon>Suessiales</taxon>
        <taxon>Symbiodiniaceae</taxon>
        <taxon>Durusdinium</taxon>
    </lineage>
</organism>
<dbReference type="Proteomes" id="UP001642484">
    <property type="component" value="Unassembled WGS sequence"/>
</dbReference>
<evidence type="ECO:0000256" key="13">
    <source>
        <dbReference type="SAM" id="MobiDB-lite"/>
    </source>
</evidence>
<evidence type="ECO:0000256" key="9">
    <source>
        <dbReference type="ARBA" id="ARBA00022833"/>
    </source>
</evidence>
<dbReference type="EC" id="2.3.2.27" evidence="3"/>
<evidence type="ECO:0000259" key="15">
    <source>
        <dbReference type="PROSITE" id="PS50089"/>
    </source>
</evidence>
<evidence type="ECO:0000256" key="8">
    <source>
        <dbReference type="ARBA" id="ARBA00022786"/>
    </source>
</evidence>
<evidence type="ECO:0000313" key="16">
    <source>
        <dbReference type="EMBL" id="CAK8990665.1"/>
    </source>
</evidence>
<feature type="signal peptide" evidence="14">
    <location>
        <begin position="1"/>
        <end position="21"/>
    </location>
</feature>